<dbReference type="Proteomes" id="UP000499080">
    <property type="component" value="Unassembled WGS sequence"/>
</dbReference>
<comment type="caution">
    <text evidence="1">The sequence shown here is derived from an EMBL/GenBank/DDBJ whole genome shotgun (WGS) entry which is preliminary data.</text>
</comment>
<dbReference type="OrthoDB" id="6437148at2759"/>
<sequence length="128" mass="15269">MINGVQLSRTTCWKIRDEFSLSGHDYIHTHIRVSVQNHMYTRFKSANLGHRKLSMHFGKWILEIQQQLLAFNTRGNIDATTNFLQREIFRCCRKAYKLRKVRKSSVVTWLTQELNIQKKEMRVVHQGH</sequence>
<keyword evidence="2" id="KW-1185">Reference proteome</keyword>
<dbReference type="AlphaFoldDB" id="A0A4Y2QSE8"/>
<reference evidence="1 2" key="1">
    <citation type="journal article" date="2019" name="Sci. Rep.">
        <title>Orb-weaving spider Araneus ventricosus genome elucidates the spidroin gene catalogue.</title>
        <authorList>
            <person name="Kono N."/>
            <person name="Nakamura H."/>
            <person name="Ohtoshi R."/>
            <person name="Moran D.A.P."/>
            <person name="Shinohara A."/>
            <person name="Yoshida Y."/>
            <person name="Fujiwara M."/>
            <person name="Mori M."/>
            <person name="Tomita M."/>
            <person name="Arakawa K."/>
        </authorList>
    </citation>
    <scope>NUCLEOTIDE SEQUENCE [LARGE SCALE GENOMIC DNA]</scope>
</reference>
<name>A0A4Y2QSE8_ARAVE</name>
<proteinExistence type="predicted"/>
<evidence type="ECO:0000313" key="1">
    <source>
        <dbReference type="EMBL" id="GBN66263.1"/>
    </source>
</evidence>
<accession>A0A4Y2QSE8</accession>
<protein>
    <submittedName>
        <fullName evidence="1">Uncharacterized protein</fullName>
    </submittedName>
</protein>
<gene>
    <name evidence="1" type="ORF">AVEN_129356_1</name>
</gene>
<dbReference type="EMBL" id="BGPR01014687">
    <property type="protein sequence ID" value="GBN66263.1"/>
    <property type="molecule type" value="Genomic_DNA"/>
</dbReference>
<organism evidence="1 2">
    <name type="scientific">Araneus ventricosus</name>
    <name type="common">Orbweaver spider</name>
    <name type="synonym">Epeira ventricosa</name>
    <dbReference type="NCBI Taxonomy" id="182803"/>
    <lineage>
        <taxon>Eukaryota</taxon>
        <taxon>Metazoa</taxon>
        <taxon>Ecdysozoa</taxon>
        <taxon>Arthropoda</taxon>
        <taxon>Chelicerata</taxon>
        <taxon>Arachnida</taxon>
        <taxon>Araneae</taxon>
        <taxon>Araneomorphae</taxon>
        <taxon>Entelegynae</taxon>
        <taxon>Araneoidea</taxon>
        <taxon>Araneidae</taxon>
        <taxon>Araneus</taxon>
    </lineage>
</organism>
<evidence type="ECO:0000313" key="2">
    <source>
        <dbReference type="Proteomes" id="UP000499080"/>
    </source>
</evidence>